<accession>A0A2W4CNJ4</accession>
<dbReference type="EMBL" id="PCDP01000034">
    <property type="protein sequence ID" value="PZM14377.1"/>
    <property type="molecule type" value="Genomic_DNA"/>
</dbReference>
<reference evidence="2 3" key="1">
    <citation type="journal article" date="2018" name="Sci. Rep.">
        <title>Rhizobium tumorigenes sp. nov., a novel plant tumorigenic bacterium isolated from cane gall tumors on thornless blackberry.</title>
        <authorList>
            <person name="Kuzmanovi N."/>
            <person name="Smalla K."/>
            <person name="Gronow S."/>
            <person name="PuBawska J."/>
        </authorList>
    </citation>
    <scope>NUCLEOTIDE SEQUENCE [LARGE SCALE GENOMIC DNA]</scope>
    <source>
        <strain evidence="2 3">CCBAU 85046</strain>
    </source>
</reference>
<evidence type="ECO:0000256" key="1">
    <source>
        <dbReference type="SAM" id="MobiDB-lite"/>
    </source>
</evidence>
<evidence type="ECO:0000313" key="3">
    <source>
        <dbReference type="Proteomes" id="UP000248925"/>
    </source>
</evidence>
<protein>
    <submittedName>
        <fullName evidence="2">Uncharacterized protein</fullName>
    </submittedName>
</protein>
<dbReference type="RefSeq" id="WP_111160352.1">
    <property type="nucleotide sequence ID" value="NZ_PCDP01000034.1"/>
</dbReference>
<proteinExistence type="predicted"/>
<evidence type="ECO:0000313" key="2">
    <source>
        <dbReference type="EMBL" id="PZM14377.1"/>
    </source>
</evidence>
<name>A0A2W4CNJ4_9HYPH</name>
<keyword evidence="3" id="KW-1185">Reference proteome</keyword>
<gene>
    <name evidence="2" type="ORF">CPY51_11405</name>
</gene>
<feature type="region of interest" description="Disordered" evidence="1">
    <location>
        <begin position="1"/>
        <end position="33"/>
    </location>
</feature>
<feature type="compositionally biased region" description="Basic and acidic residues" evidence="1">
    <location>
        <begin position="16"/>
        <end position="26"/>
    </location>
</feature>
<dbReference type="Proteomes" id="UP000248925">
    <property type="component" value="Unassembled WGS sequence"/>
</dbReference>
<comment type="caution">
    <text evidence="2">The sequence shown here is derived from an EMBL/GenBank/DDBJ whole genome shotgun (WGS) entry which is preliminary data.</text>
</comment>
<organism evidence="2 3">
    <name type="scientific">Rhizobium tubonense</name>
    <dbReference type="NCBI Taxonomy" id="484088"/>
    <lineage>
        <taxon>Bacteria</taxon>
        <taxon>Pseudomonadati</taxon>
        <taxon>Pseudomonadota</taxon>
        <taxon>Alphaproteobacteria</taxon>
        <taxon>Hyphomicrobiales</taxon>
        <taxon>Rhizobiaceae</taxon>
        <taxon>Rhizobium/Agrobacterium group</taxon>
        <taxon>Rhizobium</taxon>
    </lineage>
</organism>
<dbReference type="OrthoDB" id="8404663at2"/>
<dbReference type="AlphaFoldDB" id="A0A2W4CNJ4"/>
<sequence length="131" mass="14859">MHWGEKRGRKNFTRQSVEDRDDRVEVGDLPFPDAPPTVSEIAVRELAEEKEKLRREVALLRYRLASVAEDKAASIKARAVDLNTSAHRQLGALPWLKLATVFGAVFVVNRLLSQGFFEATFVADKKGRRRL</sequence>